<dbReference type="HOGENOM" id="CLU_134369_2_0_11"/>
<dbReference type="EMBL" id="AP006618">
    <property type="protein sequence ID" value="BAD57130.1"/>
    <property type="molecule type" value="Genomic_DNA"/>
</dbReference>
<dbReference type="RefSeq" id="WP_011208815.1">
    <property type="nucleotide sequence ID" value="NC_006361.1"/>
</dbReference>
<evidence type="ECO:0000313" key="2">
    <source>
        <dbReference type="EMBL" id="BAD57130.1"/>
    </source>
</evidence>
<name>Q5YXG1_NOCFA</name>
<feature type="transmembrane region" description="Helical" evidence="1">
    <location>
        <begin position="90"/>
        <end position="110"/>
    </location>
</feature>
<keyword evidence="3" id="KW-1185">Reference proteome</keyword>
<keyword evidence="1" id="KW-1133">Transmembrane helix</keyword>
<accession>Q5YXG1</accession>
<feature type="transmembrane region" description="Helical" evidence="1">
    <location>
        <begin position="116"/>
        <end position="138"/>
    </location>
</feature>
<dbReference type="AlphaFoldDB" id="Q5YXG1"/>
<keyword evidence="1" id="KW-0472">Membrane</keyword>
<evidence type="ECO:0000313" key="3">
    <source>
        <dbReference type="Proteomes" id="UP000006820"/>
    </source>
</evidence>
<feature type="transmembrane region" description="Helical" evidence="1">
    <location>
        <begin position="60"/>
        <end position="78"/>
    </location>
</feature>
<reference evidence="2 3" key="1">
    <citation type="journal article" date="2004" name="Proc. Natl. Acad. Sci. U.S.A.">
        <title>The complete genomic sequence of Nocardia farcinica IFM 10152.</title>
        <authorList>
            <person name="Ishikawa J."/>
            <person name="Yamashita A."/>
            <person name="Mikami Y."/>
            <person name="Hoshino Y."/>
            <person name="Kurita H."/>
            <person name="Hotta K."/>
            <person name="Shiba T."/>
            <person name="Hattori M."/>
        </authorList>
    </citation>
    <scope>NUCLEOTIDE SEQUENCE [LARGE SCALE GENOMIC DNA]</scope>
    <source>
        <strain evidence="2 3">IFM 10152</strain>
    </source>
</reference>
<proteinExistence type="predicted"/>
<dbReference type="STRING" id="247156.NFA_22830"/>
<gene>
    <name evidence="2" type="ordered locus">NFA_22830</name>
</gene>
<sequence length="142" mass="14204">MSTMIGRNEPMSTVTTAPDTALLCTALRVDGWGTGVFGAVLLAGAAALRDPLGVPTGLSLGFGVVMLAGALALVLLGGRARQAVRHGRTVVLVNSASAVGMVVLACARVLDLTGLGVAFLLSGAAIVATFAAAEYAGLRRAR</sequence>
<dbReference type="Proteomes" id="UP000006820">
    <property type="component" value="Chromosome"/>
</dbReference>
<feature type="transmembrane region" description="Helical" evidence="1">
    <location>
        <begin position="21"/>
        <end position="48"/>
    </location>
</feature>
<dbReference type="eggNOG" id="ENOG5033YQV">
    <property type="taxonomic scope" value="Bacteria"/>
</dbReference>
<keyword evidence="1" id="KW-0812">Transmembrane</keyword>
<evidence type="ECO:0000256" key="1">
    <source>
        <dbReference type="SAM" id="Phobius"/>
    </source>
</evidence>
<dbReference type="GeneID" id="61133043"/>
<protein>
    <submittedName>
        <fullName evidence="2">Uncharacterized protein</fullName>
    </submittedName>
</protein>
<organism evidence="2 3">
    <name type="scientific">Nocardia farcinica (strain IFM 10152)</name>
    <dbReference type="NCBI Taxonomy" id="247156"/>
    <lineage>
        <taxon>Bacteria</taxon>
        <taxon>Bacillati</taxon>
        <taxon>Actinomycetota</taxon>
        <taxon>Actinomycetes</taxon>
        <taxon>Mycobacteriales</taxon>
        <taxon>Nocardiaceae</taxon>
        <taxon>Nocardia</taxon>
    </lineage>
</organism>
<dbReference type="KEGG" id="nfa:NFA_22830"/>